<reference evidence="5" key="1">
    <citation type="journal article" date="2016" name="Stand. Genomic Sci.">
        <title>Complete genome sequence of Methanospirillum hungatei type strain JF1.</title>
        <authorList>
            <person name="Gunsalus R.P."/>
            <person name="Cook L.E."/>
            <person name="Crable B."/>
            <person name="Rohlin L."/>
            <person name="McDonald E."/>
            <person name="Mouttaki H."/>
            <person name="Sieber J.R."/>
            <person name="Poweleit N."/>
            <person name="Zhou H."/>
            <person name="Lapidus A.L."/>
            <person name="Daligault H.E."/>
            <person name="Land M."/>
            <person name="Gilna P."/>
            <person name="Ivanova N."/>
            <person name="Kyrpides N."/>
            <person name="Culley D.E."/>
            <person name="McInerney M.J."/>
        </authorList>
    </citation>
    <scope>NUCLEOTIDE SEQUENCE [LARGE SCALE GENOMIC DNA]</scope>
    <source>
        <strain evidence="5">ATCC 27890 / DSM 864 / NBRC 100397 / JF-1</strain>
    </source>
</reference>
<dbReference type="EnsemblBacteria" id="ABD40690">
    <property type="protein sequence ID" value="ABD40690"/>
    <property type="gene ID" value="Mhun_0940"/>
</dbReference>
<dbReference type="EMBL" id="CP000254">
    <property type="protein sequence ID" value="ABD40690.1"/>
    <property type="molecule type" value="Genomic_DNA"/>
</dbReference>
<dbReference type="GO" id="GO:0030170">
    <property type="term" value="F:pyridoxal phosphate binding"/>
    <property type="evidence" value="ECO:0007669"/>
    <property type="project" value="InterPro"/>
</dbReference>
<dbReference type="Gene3D" id="3.90.1150.10">
    <property type="entry name" value="Aspartate Aminotransferase, domain 1"/>
    <property type="match status" value="1"/>
</dbReference>
<dbReference type="InterPro" id="IPR015422">
    <property type="entry name" value="PyrdxlP-dep_Trfase_small"/>
</dbReference>
<dbReference type="RefSeq" id="WP_011447969.1">
    <property type="nucleotide sequence ID" value="NC_007796.1"/>
</dbReference>
<dbReference type="InterPro" id="IPR015424">
    <property type="entry name" value="PyrdxlP-dep_Trfase"/>
</dbReference>
<dbReference type="InterPro" id="IPR004839">
    <property type="entry name" value="Aminotransferase_I/II_large"/>
</dbReference>
<organism evidence="4 5">
    <name type="scientific">Methanospirillum hungatei JF-1 (strain ATCC 27890 / DSM 864 / NBRC 100397 / JF-1)</name>
    <dbReference type="NCBI Taxonomy" id="323259"/>
    <lineage>
        <taxon>Archaea</taxon>
        <taxon>Methanobacteriati</taxon>
        <taxon>Methanobacteriota</taxon>
        <taxon>Stenosarchaea group</taxon>
        <taxon>Methanomicrobia</taxon>
        <taxon>Methanomicrobiales</taxon>
        <taxon>Methanospirillaceae</taxon>
        <taxon>Methanospirillum</taxon>
    </lineage>
</organism>
<dbReference type="AlphaFoldDB" id="Q2FN55"/>
<dbReference type="STRING" id="323259.Mhun_0940"/>
<evidence type="ECO:0000259" key="3">
    <source>
        <dbReference type="Pfam" id="PF00155"/>
    </source>
</evidence>
<dbReference type="PANTHER" id="PTHR42885:SF1">
    <property type="entry name" value="THREONINE-PHOSPHATE DECARBOXYLASE"/>
    <property type="match status" value="1"/>
</dbReference>
<evidence type="ECO:0000313" key="5">
    <source>
        <dbReference type="Proteomes" id="UP000001941"/>
    </source>
</evidence>
<dbReference type="CDD" id="cd00609">
    <property type="entry name" value="AAT_like"/>
    <property type="match status" value="1"/>
</dbReference>
<dbReference type="EC" id="4.1.1.81" evidence="4"/>
<dbReference type="KEGG" id="mhu:Mhun_0940"/>
<protein>
    <submittedName>
        <fullName evidence="4">L-threonine O-3-phosphate decarboxylase</fullName>
        <ecNumber evidence="4">4.1.1.81</ecNumber>
    </submittedName>
</protein>
<evidence type="ECO:0000256" key="2">
    <source>
        <dbReference type="ARBA" id="ARBA00022898"/>
    </source>
</evidence>
<dbReference type="HOGENOM" id="CLU_017584_3_2_2"/>
<sequence>MRYKSELRAVHGGRAKYIAGNEREILDFSANINPYPPKLDLSIPEDALTRYPDDEYLVLKEVIARHHGCKPEHITVGNGSVEVIRTLCHTVLDQNRTYFVPDHTFAEYELSARLTGAQKAKTEKESTLSFICNPDNPTGVLLPKQEIISRFSWIRSDQILCIDEAFIDLSDPSQSVSDIRDPRLFVLRSLTKSFAIPGIRFGYGIGDPDLIASMEVMRPPWTVNAFAEKVVLSAFSKYHDLEYSRKMIEEEKTRLMETITTVGWSCSKASANYLLIETDRPSGYITDLFFKNDILVRDCSSFGLSTSIRIAIRTKEENDRFIEVLEKISACLHS</sequence>
<dbReference type="GeneID" id="3923062"/>
<dbReference type="PANTHER" id="PTHR42885">
    <property type="entry name" value="HISTIDINOL-PHOSPHATE AMINOTRANSFERASE-RELATED"/>
    <property type="match status" value="1"/>
</dbReference>
<accession>Q2FN55</accession>
<dbReference type="Gene3D" id="3.40.640.10">
    <property type="entry name" value="Type I PLP-dependent aspartate aminotransferase-like (Major domain)"/>
    <property type="match status" value="1"/>
</dbReference>
<keyword evidence="5" id="KW-1185">Reference proteome</keyword>
<keyword evidence="4" id="KW-0456">Lyase</keyword>
<comment type="cofactor">
    <cofactor evidence="1">
        <name>pyridoxal 5'-phosphate</name>
        <dbReference type="ChEBI" id="CHEBI:597326"/>
    </cofactor>
</comment>
<dbReference type="Proteomes" id="UP000001941">
    <property type="component" value="Chromosome"/>
</dbReference>
<dbReference type="Pfam" id="PF00155">
    <property type="entry name" value="Aminotran_1_2"/>
    <property type="match status" value="1"/>
</dbReference>
<dbReference type="eggNOG" id="arCOG04273">
    <property type="taxonomic scope" value="Archaea"/>
</dbReference>
<dbReference type="InParanoid" id="Q2FN55"/>
<proteinExistence type="predicted"/>
<evidence type="ECO:0000313" key="4">
    <source>
        <dbReference type="EMBL" id="ABD40690.1"/>
    </source>
</evidence>
<evidence type="ECO:0000256" key="1">
    <source>
        <dbReference type="ARBA" id="ARBA00001933"/>
    </source>
</evidence>
<dbReference type="InterPro" id="IPR015421">
    <property type="entry name" value="PyrdxlP-dep_Trfase_major"/>
</dbReference>
<dbReference type="OrthoDB" id="39225at2157"/>
<name>Q2FN55_METHJ</name>
<gene>
    <name evidence="4" type="ordered locus">Mhun_0940</name>
</gene>
<dbReference type="SUPFAM" id="SSF53383">
    <property type="entry name" value="PLP-dependent transferases"/>
    <property type="match status" value="1"/>
</dbReference>
<dbReference type="GO" id="GO:0048472">
    <property type="term" value="F:threonine-phosphate decarboxylase activity"/>
    <property type="evidence" value="ECO:0007669"/>
    <property type="project" value="UniProtKB-EC"/>
</dbReference>
<feature type="domain" description="Aminotransferase class I/classII large" evidence="3">
    <location>
        <begin position="46"/>
        <end position="325"/>
    </location>
</feature>
<keyword evidence="2" id="KW-0663">Pyridoxal phosphate</keyword>